<dbReference type="SUPFAM" id="SSF46689">
    <property type="entry name" value="Homeodomain-like"/>
    <property type="match status" value="2"/>
</dbReference>
<dbReference type="InterPro" id="IPR018062">
    <property type="entry name" value="HTH_AraC-typ_CS"/>
</dbReference>
<dbReference type="GO" id="GO:0043565">
    <property type="term" value="F:sequence-specific DNA binding"/>
    <property type="evidence" value="ECO:0007669"/>
    <property type="project" value="InterPro"/>
</dbReference>
<dbReference type="Pfam" id="PF12833">
    <property type="entry name" value="HTH_18"/>
    <property type="match status" value="1"/>
</dbReference>
<dbReference type="InterPro" id="IPR018060">
    <property type="entry name" value="HTH_AraC"/>
</dbReference>
<dbReference type="EMBL" id="JALGBI010000002">
    <property type="protein sequence ID" value="MCJ0764890.1"/>
    <property type="molecule type" value="Genomic_DNA"/>
</dbReference>
<organism evidence="5 6">
    <name type="scientific">Variovorax terrae</name>
    <dbReference type="NCBI Taxonomy" id="2923278"/>
    <lineage>
        <taxon>Bacteria</taxon>
        <taxon>Pseudomonadati</taxon>
        <taxon>Pseudomonadota</taxon>
        <taxon>Betaproteobacteria</taxon>
        <taxon>Burkholderiales</taxon>
        <taxon>Comamonadaceae</taxon>
        <taxon>Variovorax</taxon>
    </lineage>
</organism>
<evidence type="ECO:0000259" key="4">
    <source>
        <dbReference type="PROSITE" id="PS01124"/>
    </source>
</evidence>
<proteinExistence type="predicted"/>
<dbReference type="PROSITE" id="PS00041">
    <property type="entry name" value="HTH_ARAC_FAMILY_1"/>
    <property type="match status" value="1"/>
</dbReference>
<feature type="domain" description="HTH araC/xylS-type" evidence="4">
    <location>
        <begin position="172"/>
        <end position="270"/>
    </location>
</feature>
<dbReference type="PANTHER" id="PTHR46796:SF2">
    <property type="entry name" value="TRANSCRIPTIONAL REGULATORY PROTEIN"/>
    <property type="match status" value="1"/>
</dbReference>
<keyword evidence="2" id="KW-0238">DNA-binding</keyword>
<comment type="caution">
    <text evidence="5">The sequence shown here is derived from an EMBL/GenBank/DDBJ whole genome shotgun (WGS) entry which is preliminary data.</text>
</comment>
<dbReference type="SMART" id="SM00342">
    <property type="entry name" value="HTH_ARAC"/>
    <property type="match status" value="1"/>
</dbReference>
<dbReference type="InterPro" id="IPR009057">
    <property type="entry name" value="Homeodomain-like_sf"/>
</dbReference>
<evidence type="ECO:0000256" key="2">
    <source>
        <dbReference type="ARBA" id="ARBA00023125"/>
    </source>
</evidence>
<name>A0A9X1VX84_9BURK</name>
<dbReference type="AlphaFoldDB" id="A0A9X1VX84"/>
<dbReference type="RefSeq" id="WP_243307860.1">
    <property type="nucleotide sequence ID" value="NZ_JALGBI010000002.1"/>
</dbReference>
<evidence type="ECO:0000256" key="1">
    <source>
        <dbReference type="ARBA" id="ARBA00023015"/>
    </source>
</evidence>
<gene>
    <name evidence="5" type="ORF">MMF98_16865</name>
</gene>
<sequence length="273" mass="29833">METKPHAAVLIGPFGRATVSLGTRAVVAHAHAEFNFLFQVEGAGTVFRVEREPLPLDSEHMIVLNPWTTHAKEENSGAPTLLLSLLIDPAWLEANVYGPAAGDGMFPCNSVRTTPALRSLVEKLVKSIHGIGPAHDERAHVELVRELVAAVSYAYAQKGPALRIGRVDSRVRRAIAYIQQHAANNPDLLTVAAHAGLSRSQFFARFKDSVGVTPQHYLDWVRLHLAVKMLAGSDMPLAEVAAQLGFYAPSHFTRFFAQHVAIPPSEFRRCLVA</sequence>
<evidence type="ECO:0000256" key="3">
    <source>
        <dbReference type="ARBA" id="ARBA00023163"/>
    </source>
</evidence>
<dbReference type="InterPro" id="IPR011051">
    <property type="entry name" value="RmlC_Cupin_sf"/>
</dbReference>
<dbReference type="PANTHER" id="PTHR46796">
    <property type="entry name" value="HTH-TYPE TRANSCRIPTIONAL ACTIVATOR RHAS-RELATED"/>
    <property type="match status" value="1"/>
</dbReference>
<dbReference type="SUPFAM" id="SSF51182">
    <property type="entry name" value="RmlC-like cupins"/>
    <property type="match status" value="1"/>
</dbReference>
<accession>A0A9X1VX84</accession>
<evidence type="ECO:0000313" key="6">
    <source>
        <dbReference type="Proteomes" id="UP001139447"/>
    </source>
</evidence>
<keyword evidence="3" id="KW-0804">Transcription</keyword>
<dbReference type="Gene3D" id="1.10.10.60">
    <property type="entry name" value="Homeodomain-like"/>
    <property type="match status" value="1"/>
</dbReference>
<dbReference type="Proteomes" id="UP001139447">
    <property type="component" value="Unassembled WGS sequence"/>
</dbReference>
<dbReference type="InterPro" id="IPR050204">
    <property type="entry name" value="AraC_XylS_family_regulators"/>
</dbReference>
<keyword evidence="6" id="KW-1185">Reference proteome</keyword>
<reference evidence="5" key="1">
    <citation type="submission" date="2022-03" db="EMBL/GenBank/DDBJ databases">
        <authorList>
            <person name="Woo C.Y."/>
        </authorList>
    </citation>
    <scope>NUCLEOTIDE SEQUENCE</scope>
    <source>
        <strain evidence="5">CYS-02</strain>
    </source>
</reference>
<keyword evidence="1" id="KW-0805">Transcription regulation</keyword>
<dbReference type="GO" id="GO:0003700">
    <property type="term" value="F:DNA-binding transcription factor activity"/>
    <property type="evidence" value="ECO:0007669"/>
    <property type="project" value="InterPro"/>
</dbReference>
<evidence type="ECO:0000313" key="5">
    <source>
        <dbReference type="EMBL" id="MCJ0764890.1"/>
    </source>
</evidence>
<protein>
    <submittedName>
        <fullName evidence="5">AraC family transcriptional regulator</fullName>
    </submittedName>
</protein>
<dbReference type="PROSITE" id="PS01124">
    <property type="entry name" value="HTH_ARAC_FAMILY_2"/>
    <property type="match status" value="1"/>
</dbReference>